<comment type="subcellular location">
    <subcellularLocation>
        <location evidence="2 10 11">Nucleus</location>
    </subcellularLocation>
</comment>
<organism evidence="14 15">
    <name type="scientific">Danionella cerebrum</name>
    <dbReference type="NCBI Taxonomy" id="2873325"/>
    <lineage>
        <taxon>Eukaryota</taxon>
        <taxon>Metazoa</taxon>
        <taxon>Chordata</taxon>
        <taxon>Craniata</taxon>
        <taxon>Vertebrata</taxon>
        <taxon>Euteleostomi</taxon>
        <taxon>Actinopterygii</taxon>
        <taxon>Neopterygii</taxon>
        <taxon>Teleostei</taxon>
        <taxon>Ostariophysi</taxon>
        <taxon>Cypriniformes</taxon>
        <taxon>Danionidae</taxon>
        <taxon>Danioninae</taxon>
        <taxon>Danionella</taxon>
    </lineage>
</organism>
<dbReference type="InterPro" id="IPR001356">
    <property type="entry name" value="HD"/>
</dbReference>
<dbReference type="PROSITE" id="PS00027">
    <property type="entry name" value="HOMEOBOX_1"/>
    <property type="match status" value="1"/>
</dbReference>
<dbReference type="Pfam" id="PF00046">
    <property type="entry name" value="Homeodomain"/>
    <property type="match status" value="1"/>
</dbReference>
<dbReference type="PANTHER" id="PTHR46440">
    <property type="entry name" value="HOMEOBOX PROTEIN HOX-D12-RELATED"/>
    <property type="match status" value="1"/>
</dbReference>
<dbReference type="AlphaFoldDB" id="A0A553R6B4"/>
<evidence type="ECO:0000256" key="10">
    <source>
        <dbReference type="PROSITE-ProRule" id="PRU00108"/>
    </source>
</evidence>
<proteinExistence type="inferred from homology"/>
<dbReference type="GO" id="GO:1990837">
    <property type="term" value="F:sequence-specific double-stranded DNA binding"/>
    <property type="evidence" value="ECO:0007669"/>
    <property type="project" value="TreeGrafter"/>
</dbReference>
<evidence type="ECO:0000256" key="12">
    <source>
        <dbReference type="SAM" id="MobiDB-lite"/>
    </source>
</evidence>
<feature type="region of interest" description="Disordered" evidence="12">
    <location>
        <begin position="94"/>
        <end position="130"/>
    </location>
</feature>
<gene>
    <name evidence="14" type="ORF">DNTS_008250</name>
</gene>
<dbReference type="PANTHER" id="PTHR46440:SF2">
    <property type="entry name" value="HOMEOBOX PROTEIN HOX-C12"/>
    <property type="match status" value="1"/>
</dbReference>
<dbReference type="GO" id="GO:0000981">
    <property type="term" value="F:DNA-binding transcription factor activity, RNA polymerase II-specific"/>
    <property type="evidence" value="ECO:0007669"/>
    <property type="project" value="InterPro"/>
</dbReference>
<protein>
    <recommendedName>
        <fullName evidence="13">Homeobox domain-containing protein</fullName>
    </recommendedName>
</protein>
<evidence type="ECO:0000256" key="9">
    <source>
        <dbReference type="ARBA" id="ARBA00023242"/>
    </source>
</evidence>
<dbReference type="OrthoDB" id="6159439at2759"/>
<evidence type="ECO:0000256" key="2">
    <source>
        <dbReference type="ARBA" id="ARBA00004123"/>
    </source>
</evidence>
<keyword evidence="8" id="KW-0804">Transcription</keyword>
<comment type="function">
    <text evidence="1">Sequence-specific transcription factor which is part of a developmental regulatory system that provides cells with specific positional identities on the anterior-posterior axis.</text>
</comment>
<dbReference type="PROSITE" id="PS50071">
    <property type="entry name" value="HOMEOBOX_2"/>
    <property type="match status" value="1"/>
</dbReference>
<feature type="domain" description="Homeobox" evidence="13">
    <location>
        <begin position="146"/>
        <end position="206"/>
    </location>
</feature>
<evidence type="ECO:0000256" key="4">
    <source>
        <dbReference type="ARBA" id="ARBA00022473"/>
    </source>
</evidence>
<evidence type="ECO:0000259" key="13">
    <source>
        <dbReference type="PROSITE" id="PS50071"/>
    </source>
</evidence>
<evidence type="ECO:0000313" key="15">
    <source>
        <dbReference type="Proteomes" id="UP000316079"/>
    </source>
</evidence>
<dbReference type="SMART" id="SM00389">
    <property type="entry name" value="HOX"/>
    <property type="match status" value="1"/>
</dbReference>
<keyword evidence="15" id="KW-1185">Reference proteome</keyword>
<evidence type="ECO:0000256" key="3">
    <source>
        <dbReference type="ARBA" id="ARBA00006317"/>
    </source>
</evidence>
<sequence length="217" mass="24883">MGEHNLLNPGFANLFSRADAFYLSNYRGTSGGHPLSFSGVWNPQEANPGYPEPLSRLPSTDPSREVQGNYYRCNEDNSHLTDWTVDSGGGTPDSFLNPRSCCSMESDSGSGSSLINEGEKSIRNSRTTPEDAVVNQGPLRWYPAPRESRKKRRPYSKLQLSALEAEFLLHEFISRQRRRELSERLELSDTQVKIWFQNRRMKKKRLLLRELTFSYCR</sequence>
<dbReference type="Gene3D" id="1.10.10.60">
    <property type="entry name" value="Homeodomain-like"/>
    <property type="match status" value="1"/>
</dbReference>
<evidence type="ECO:0000256" key="5">
    <source>
        <dbReference type="ARBA" id="ARBA00023015"/>
    </source>
</evidence>
<evidence type="ECO:0000256" key="11">
    <source>
        <dbReference type="RuleBase" id="RU000682"/>
    </source>
</evidence>
<keyword evidence="4" id="KW-0217">Developmental protein</keyword>
<feature type="region of interest" description="Disordered" evidence="12">
    <location>
        <begin position="46"/>
        <end position="66"/>
    </location>
</feature>
<dbReference type="CDD" id="cd00086">
    <property type="entry name" value="homeodomain"/>
    <property type="match status" value="1"/>
</dbReference>
<dbReference type="PRINTS" id="PR00024">
    <property type="entry name" value="HOMEOBOX"/>
</dbReference>
<evidence type="ECO:0000256" key="7">
    <source>
        <dbReference type="ARBA" id="ARBA00023155"/>
    </source>
</evidence>
<dbReference type="GO" id="GO:0005634">
    <property type="term" value="C:nucleus"/>
    <property type="evidence" value="ECO:0007669"/>
    <property type="project" value="UniProtKB-SubCell"/>
</dbReference>
<name>A0A553R6B4_9TELE</name>
<dbReference type="SUPFAM" id="SSF46689">
    <property type="entry name" value="Homeodomain-like"/>
    <property type="match status" value="1"/>
</dbReference>
<dbReference type="InterPro" id="IPR017970">
    <property type="entry name" value="Homeobox_CS"/>
</dbReference>
<comment type="similarity">
    <text evidence="3">Belongs to the Abd-B homeobox family.</text>
</comment>
<keyword evidence="6 10" id="KW-0238">DNA-binding</keyword>
<evidence type="ECO:0000256" key="8">
    <source>
        <dbReference type="ARBA" id="ARBA00023163"/>
    </source>
</evidence>
<keyword evidence="7 10" id="KW-0371">Homeobox</keyword>
<comment type="caution">
    <text evidence="14">The sequence shown here is derived from an EMBL/GenBank/DDBJ whole genome shotgun (WGS) entry which is preliminary data.</text>
</comment>
<accession>A0A553R6B4</accession>
<reference evidence="14 15" key="1">
    <citation type="journal article" date="2019" name="Sci. Data">
        <title>Hybrid genome assembly and annotation of Danionella translucida.</title>
        <authorList>
            <person name="Kadobianskyi M."/>
            <person name="Schulze L."/>
            <person name="Schuelke M."/>
            <person name="Judkewitz B."/>
        </authorList>
    </citation>
    <scope>NUCLEOTIDE SEQUENCE [LARGE SCALE GENOMIC DNA]</scope>
    <source>
        <strain evidence="14 15">Bolton</strain>
    </source>
</reference>
<dbReference type="EMBL" id="SRMA01025209">
    <property type="protein sequence ID" value="TRY97729.1"/>
    <property type="molecule type" value="Genomic_DNA"/>
</dbReference>
<keyword evidence="9 10" id="KW-0539">Nucleus</keyword>
<dbReference type="Proteomes" id="UP000316079">
    <property type="component" value="Unassembled WGS sequence"/>
</dbReference>
<dbReference type="InterPro" id="IPR020479">
    <property type="entry name" value="HD_metazoa"/>
</dbReference>
<feature type="DNA-binding region" description="Homeobox" evidence="10">
    <location>
        <begin position="148"/>
        <end position="207"/>
    </location>
</feature>
<feature type="compositionally biased region" description="Low complexity" evidence="12">
    <location>
        <begin position="100"/>
        <end position="113"/>
    </location>
</feature>
<evidence type="ECO:0000313" key="14">
    <source>
        <dbReference type="EMBL" id="TRY97729.1"/>
    </source>
</evidence>
<keyword evidence="5" id="KW-0805">Transcription regulation</keyword>
<evidence type="ECO:0000256" key="1">
    <source>
        <dbReference type="ARBA" id="ARBA00003263"/>
    </source>
</evidence>
<evidence type="ECO:0000256" key="6">
    <source>
        <dbReference type="ARBA" id="ARBA00023125"/>
    </source>
</evidence>
<dbReference type="InterPro" id="IPR009057">
    <property type="entry name" value="Homeodomain-like_sf"/>
</dbReference>